<dbReference type="Proteomes" id="UP001211907">
    <property type="component" value="Unassembled WGS sequence"/>
</dbReference>
<sequence length="1045" mass="117709">MDATQVGQLTQLFAHSLSADAVQRTTGEAGLKNAERVDGVLEALMRIVSDETVDANVRKTAAIFFKNRVQKGWRDPADATADTSIVLVGPHDRDFVRTHIVSALPAVPTELGVFLVSALERILQKDYAQWPNFLPSVVAQIDSPASSPAVVFGSLQALHALAKSLYHVEEPAQHYGALIAASFASLHRIALTLLPLSTPDAAAMLRMIVKVYMKTIARELSPALQDSSSLVPWGTLFVNIIEKDLSFLNDQIQNEDEREKHQWWKAKKWAFRCLHMYLMRYCSRGSEKEYAQFSTMFIHHFAPGIATAYLGLVNKCVSGMWITRHARQQLSTFLADCVKYKTTWTVMKPHTGALITQYIYPQLCFNQLDAELWANDSIEYVQRKMGDYSYEERVNPVEAAEFLLHAIVTKRFSQVFTSVMQFVVQILQGTSADSMSDEASARRKSGAIRMVLGISDTVMDQKKSPYHNQMDAFFVQHIFPEFKSRFGFMRAMRYRLTNAGFNQVSNNCQQQQRFILESVLAGVQDPELPVKVYAAQTISLLIEYKSVFEALKPYAPALMQTLLTLTSEIDMDTLTQGMEKLATYFPDELAPFSVQLCTQMRDSFVSLVQDIKAAGEDDFEKTLSPLETASGILKAICSVISAVENAPQILAELDNLLAPVIVEVLKSDFSAMIGNRPFLSLNSDLITECMDVIETLVQCSKTVTLIDWQVWGELFRAFSRESIVFVEDIVSSVDSFIRYGTDYILANPNIANEIMQMVTKILQPENDNIEDEDRSFGCMIAESLLLNLRGHCEPFIPQLIIIALKYLKHEDDLQSIFKVHILELVINCLYHSPLQTLQLLEASGATSTFFFVWFKDLENFSRVHDKKLSILALTAVLSLPVQNIPSLQNHVGTLLTNLLKLFQEYPEVLEARQAYLKQINGDEDGDENDDETDEAHAVSEEAGDEDGDASDDDDDYVKFMGENKDFDYDDFVDMGLEEDPYFETPLDDVDPYIEFARFLKQCPADHVLLTAVNVEQHAFLQNIVATAEANQRKLEEEAKNNIAKQ</sequence>
<evidence type="ECO:0000256" key="8">
    <source>
        <dbReference type="SAM" id="Coils"/>
    </source>
</evidence>
<dbReference type="InterPro" id="IPR001494">
    <property type="entry name" value="Importin-beta_N"/>
</dbReference>
<keyword evidence="5" id="KW-0963">Cytoplasm</keyword>
<dbReference type="Pfam" id="PF25758">
    <property type="entry name" value="TPR_IPO11"/>
    <property type="match status" value="1"/>
</dbReference>
<comment type="similarity">
    <text evidence="3">Belongs to the importin beta family.</text>
</comment>
<protein>
    <recommendedName>
        <fullName evidence="10">Importin N-terminal domain-containing protein</fullName>
    </recommendedName>
</protein>
<dbReference type="GO" id="GO:0005635">
    <property type="term" value="C:nuclear envelope"/>
    <property type="evidence" value="ECO:0007669"/>
    <property type="project" value="TreeGrafter"/>
</dbReference>
<keyword evidence="7" id="KW-0539">Nucleus</keyword>
<dbReference type="SUPFAM" id="SSF48371">
    <property type="entry name" value="ARM repeat"/>
    <property type="match status" value="1"/>
</dbReference>
<name>A0AAD5XI87_9FUNG</name>
<dbReference type="SMART" id="SM00913">
    <property type="entry name" value="IBN_N"/>
    <property type="match status" value="1"/>
</dbReference>
<dbReference type="InterPro" id="IPR058669">
    <property type="entry name" value="TPR_IPO7/11-like"/>
</dbReference>
<dbReference type="GO" id="GO:0031267">
    <property type="term" value="F:small GTPase binding"/>
    <property type="evidence" value="ECO:0007669"/>
    <property type="project" value="InterPro"/>
</dbReference>
<feature type="domain" description="Importin N-terminal" evidence="10">
    <location>
        <begin position="27"/>
        <end position="106"/>
    </location>
</feature>
<organism evidence="11 12">
    <name type="scientific">Physocladia obscura</name>
    <dbReference type="NCBI Taxonomy" id="109957"/>
    <lineage>
        <taxon>Eukaryota</taxon>
        <taxon>Fungi</taxon>
        <taxon>Fungi incertae sedis</taxon>
        <taxon>Chytridiomycota</taxon>
        <taxon>Chytridiomycota incertae sedis</taxon>
        <taxon>Chytridiomycetes</taxon>
        <taxon>Chytridiales</taxon>
        <taxon>Chytriomycetaceae</taxon>
        <taxon>Physocladia</taxon>
    </lineage>
</organism>
<dbReference type="Gene3D" id="1.25.10.10">
    <property type="entry name" value="Leucine-rich Repeat Variant"/>
    <property type="match status" value="1"/>
</dbReference>
<comment type="caution">
    <text evidence="11">The sequence shown here is derived from an EMBL/GenBank/DDBJ whole genome shotgun (WGS) entry which is preliminary data.</text>
</comment>
<comment type="subcellular location">
    <subcellularLocation>
        <location evidence="2">Cytoplasm</location>
    </subcellularLocation>
    <subcellularLocation>
        <location evidence="1">Nucleus</location>
    </subcellularLocation>
</comment>
<reference evidence="11" key="1">
    <citation type="submission" date="2020-05" db="EMBL/GenBank/DDBJ databases">
        <title>Phylogenomic resolution of chytrid fungi.</title>
        <authorList>
            <person name="Stajich J.E."/>
            <person name="Amses K."/>
            <person name="Simmons R."/>
            <person name="Seto K."/>
            <person name="Myers J."/>
            <person name="Bonds A."/>
            <person name="Quandt C.A."/>
            <person name="Barry K."/>
            <person name="Liu P."/>
            <person name="Grigoriev I."/>
            <person name="Longcore J.E."/>
            <person name="James T.Y."/>
        </authorList>
    </citation>
    <scope>NUCLEOTIDE SEQUENCE</scope>
    <source>
        <strain evidence="11">JEL0513</strain>
    </source>
</reference>
<dbReference type="InterPro" id="IPR011989">
    <property type="entry name" value="ARM-like"/>
</dbReference>
<keyword evidence="12" id="KW-1185">Reference proteome</keyword>
<evidence type="ECO:0000256" key="2">
    <source>
        <dbReference type="ARBA" id="ARBA00004496"/>
    </source>
</evidence>
<dbReference type="GO" id="GO:0006606">
    <property type="term" value="P:protein import into nucleus"/>
    <property type="evidence" value="ECO:0007669"/>
    <property type="project" value="TreeGrafter"/>
</dbReference>
<keyword evidence="8" id="KW-0175">Coiled coil</keyword>
<evidence type="ECO:0000259" key="10">
    <source>
        <dbReference type="PROSITE" id="PS50166"/>
    </source>
</evidence>
<dbReference type="EMBL" id="JADGJH010000356">
    <property type="protein sequence ID" value="KAJ3130765.1"/>
    <property type="molecule type" value="Genomic_DNA"/>
</dbReference>
<dbReference type="Pfam" id="PF03810">
    <property type="entry name" value="IBN_N"/>
    <property type="match status" value="1"/>
</dbReference>
<evidence type="ECO:0000256" key="3">
    <source>
        <dbReference type="ARBA" id="ARBA00007991"/>
    </source>
</evidence>
<dbReference type="PANTHER" id="PTHR10997">
    <property type="entry name" value="IMPORTIN-7, 8, 11"/>
    <property type="match status" value="1"/>
</dbReference>
<evidence type="ECO:0000256" key="9">
    <source>
        <dbReference type="SAM" id="MobiDB-lite"/>
    </source>
</evidence>
<evidence type="ECO:0000313" key="12">
    <source>
        <dbReference type="Proteomes" id="UP001211907"/>
    </source>
</evidence>
<gene>
    <name evidence="11" type="ORF">HK100_007539</name>
</gene>
<evidence type="ECO:0000256" key="7">
    <source>
        <dbReference type="ARBA" id="ARBA00023242"/>
    </source>
</evidence>
<evidence type="ECO:0000256" key="4">
    <source>
        <dbReference type="ARBA" id="ARBA00022448"/>
    </source>
</evidence>
<feature type="region of interest" description="Disordered" evidence="9">
    <location>
        <begin position="920"/>
        <end position="955"/>
    </location>
</feature>
<feature type="compositionally biased region" description="Acidic residues" evidence="9">
    <location>
        <begin position="921"/>
        <end position="933"/>
    </location>
</feature>
<keyword evidence="6" id="KW-0653">Protein transport</keyword>
<dbReference type="GO" id="GO:0005829">
    <property type="term" value="C:cytosol"/>
    <property type="evidence" value="ECO:0007669"/>
    <property type="project" value="TreeGrafter"/>
</dbReference>
<proteinExistence type="inferred from homology"/>
<dbReference type="PANTHER" id="PTHR10997:SF18">
    <property type="entry name" value="D-IMPORTIN 7_RANBP7"/>
    <property type="match status" value="1"/>
</dbReference>
<evidence type="ECO:0000313" key="11">
    <source>
        <dbReference type="EMBL" id="KAJ3130765.1"/>
    </source>
</evidence>
<evidence type="ECO:0000256" key="6">
    <source>
        <dbReference type="ARBA" id="ARBA00022927"/>
    </source>
</evidence>
<accession>A0AAD5XI87</accession>
<evidence type="ECO:0000256" key="5">
    <source>
        <dbReference type="ARBA" id="ARBA00022490"/>
    </source>
</evidence>
<evidence type="ECO:0000256" key="1">
    <source>
        <dbReference type="ARBA" id="ARBA00004123"/>
    </source>
</evidence>
<feature type="coiled-coil region" evidence="8">
    <location>
        <begin position="1017"/>
        <end position="1044"/>
    </location>
</feature>
<keyword evidence="4" id="KW-0813">Transport</keyword>
<feature type="compositionally biased region" description="Acidic residues" evidence="9">
    <location>
        <begin position="941"/>
        <end position="955"/>
    </location>
</feature>
<dbReference type="PROSITE" id="PS50166">
    <property type="entry name" value="IMPORTIN_B_NT"/>
    <property type="match status" value="1"/>
</dbReference>
<dbReference type="AlphaFoldDB" id="A0AAD5XI87"/>
<dbReference type="InterPro" id="IPR016024">
    <property type="entry name" value="ARM-type_fold"/>
</dbReference>